<dbReference type="OrthoDB" id="10016252at2759"/>
<feature type="domain" description="FAD-binding" evidence="5">
    <location>
        <begin position="331"/>
        <end position="403"/>
    </location>
</feature>
<dbReference type="InterPro" id="IPR050641">
    <property type="entry name" value="RIFMO-like"/>
</dbReference>
<dbReference type="Gene3D" id="3.50.50.60">
    <property type="entry name" value="FAD/NAD(P)-binding domain"/>
    <property type="match status" value="2"/>
</dbReference>
<keyword evidence="7" id="KW-1185">Reference proteome</keyword>
<sequence>MTTLPDTTTVLIVGAGPAGLASALSLIKQGVTDLTIVDAVAQGDNASRALVVHAATLEALDTIDCAQELIDGGIKNRVFRLWSQTSSLAEINFDTLKGYTKFPFALSAPQSLTERILNKKLKGLGVHIHRPLKVVGMRRHAQDSAYTDVTFENGSVIRAKYIIGADGARSVVRTNAGIGFADPDGTDIATLEGKVSQLCTADVILNNEERVNKELRVIASSGSIFIYVPLPKTVNEQYGRPSDQTIFRLVTGSAQEIPHAPGVEWLQKMADKDGPIFISSDPTVNPNGTTIKDVVWSSRFRTHSAIADRAFIRLDSDPNANPSDPKAPVEGGAILLVGDAAHIHSPAGGQGMNLGIRDAVSIGKPIAEHIKATQSSPATVDDDKILLHFAQERHNRAADVIHFTKSLLGMLGPKYSEKLFWWLPISRATVRDWAIWIGTKPRFVQSRIAWNLSGLGRP</sequence>
<evidence type="ECO:0000313" key="6">
    <source>
        <dbReference type="EMBL" id="EIW76675.1"/>
    </source>
</evidence>
<dbReference type="AlphaFoldDB" id="A0A5M3MDI0"/>
<accession>A0A5M3MDI0</accession>
<dbReference type="OMA" id="YTLMVPQ"/>
<evidence type="ECO:0000256" key="2">
    <source>
        <dbReference type="ARBA" id="ARBA00022630"/>
    </source>
</evidence>
<dbReference type="GeneID" id="19201342"/>
<reference evidence="7" key="1">
    <citation type="journal article" date="2012" name="Science">
        <title>The Paleozoic origin of enzymatic lignin decomposition reconstructed from 31 fungal genomes.</title>
        <authorList>
            <person name="Floudas D."/>
            <person name="Binder M."/>
            <person name="Riley R."/>
            <person name="Barry K."/>
            <person name="Blanchette R.A."/>
            <person name="Henrissat B."/>
            <person name="Martinez A.T."/>
            <person name="Otillar R."/>
            <person name="Spatafora J.W."/>
            <person name="Yadav J.S."/>
            <person name="Aerts A."/>
            <person name="Benoit I."/>
            <person name="Boyd A."/>
            <person name="Carlson A."/>
            <person name="Copeland A."/>
            <person name="Coutinho P.M."/>
            <person name="de Vries R.P."/>
            <person name="Ferreira P."/>
            <person name="Findley K."/>
            <person name="Foster B."/>
            <person name="Gaskell J."/>
            <person name="Glotzer D."/>
            <person name="Gorecki P."/>
            <person name="Heitman J."/>
            <person name="Hesse C."/>
            <person name="Hori C."/>
            <person name="Igarashi K."/>
            <person name="Jurgens J.A."/>
            <person name="Kallen N."/>
            <person name="Kersten P."/>
            <person name="Kohler A."/>
            <person name="Kuees U."/>
            <person name="Kumar T.K.A."/>
            <person name="Kuo A."/>
            <person name="LaButti K."/>
            <person name="Larrondo L.F."/>
            <person name="Lindquist E."/>
            <person name="Ling A."/>
            <person name="Lombard V."/>
            <person name="Lucas S."/>
            <person name="Lundell T."/>
            <person name="Martin R."/>
            <person name="McLaughlin D.J."/>
            <person name="Morgenstern I."/>
            <person name="Morin E."/>
            <person name="Murat C."/>
            <person name="Nagy L.G."/>
            <person name="Nolan M."/>
            <person name="Ohm R.A."/>
            <person name="Patyshakuliyeva A."/>
            <person name="Rokas A."/>
            <person name="Ruiz-Duenas F.J."/>
            <person name="Sabat G."/>
            <person name="Salamov A."/>
            <person name="Samejima M."/>
            <person name="Schmutz J."/>
            <person name="Slot J.C."/>
            <person name="St John F."/>
            <person name="Stenlid J."/>
            <person name="Sun H."/>
            <person name="Sun S."/>
            <person name="Syed K."/>
            <person name="Tsang A."/>
            <person name="Wiebenga A."/>
            <person name="Young D."/>
            <person name="Pisabarro A."/>
            <person name="Eastwood D.C."/>
            <person name="Martin F."/>
            <person name="Cullen D."/>
            <person name="Grigoriev I.V."/>
            <person name="Hibbett D.S."/>
        </authorList>
    </citation>
    <scope>NUCLEOTIDE SEQUENCE [LARGE SCALE GENOMIC DNA]</scope>
    <source>
        <strain evidence="7">RWD-64-598 SS2</strain>
    </source>
</reference>
<evidence type="ECO:0000256" key="4">
    <source>
        <dbReference type="ARBA" id="ARBA00023002"/>
    </source>
</evidence>
<dbReference type="RefSeq" id="XP_007773058.1">
    <property type="nucleotide sequence ID" value="XM_007774868.1"/>
</dbReference>
<organism evidence="6 7">
    <name type="scientific">Coniophora puteana (strain RWD-64-598)</name>
    <name type="common">Brown rot fungus</name>
    <dbReference type="NCBI Taxonomy" id="741705"/>
    <lineage>
        <taxon>Eukaryota</taxon>
        <taxon>Fungi</taxon>
        <taxon>Dikarya</taxon>
        <taxon>Basidiomycota</taxon>
        <taxon>Agaricomycotina</taxon>
        <taxon>Agaricomycetes</taxon>
        <taxon>Agaricomycetidae</taxon>
        <taxon>Boletales</taxon>
        <taxon>Coniophorineae</taxon>
        <taxon>Coniophoraceae</taxon>
        <taxon>Coniophora</taxon>
    </lineage>
</organism>
<evidence type="ECO:0000256" key="1">
    <source>
        <dbReference type="ARBA" id="ARBA00001974"/>
    </source>
</evidence>
<evidence type="ECO:0000313" key="7">
    <source>
        <dbReference type="Proteomes" id="UP000053558"/>
    </source>
</evidence>
<evidence type="ECO:0000259" key="5">
    <source>
        <dbReference type="Pfam" id="PF01494"/>
    </source>
</evidence>
<dbReference type="Pfam" id="PF01494">
    <property type="entry name" value="FAD_binding_3"/>
    <property type="match status" value="2"/>
</dbReference>
<dbReference type="PRINTS" id="PR00420">
    <property type="entry name" value="RNGMNOXGNASE"/>
</dbReference>
<keyword evidence="4" id="KW-0560">Oxidoreductase</keyword>
<dbReference type="InterPro" id="IPR002938">
    <property type="entry name" value="FAD-bd"/>
</dbReference>
<keyword evidence="2" id="KW-0285">Flavoprotein</keyword>
<comment type="caution">
    <text evidence="6">The sequence shown here is derived from an EMBL/GenBank/DDBJ whole genome shotgun (WGS) entry which is preliminary data.</text>
</comment>
<dbReference type="GO" id="GO:0071949">
    <property type="term" value="F:FAD binding"/>
    <property type="evidence" value="ECO:0007669"/>
    <property type="project" value="InterPro"/>
</dbReference>
<dbReference type="KEGG" id="cput:CONPUDRAFT_139412"/>
<dbReference type="InterPro" id="IPR036188">
    <property type="entry name" value="FAD/NAD-bd_sf"/>
</dbReference>
<protein>
    <submittedName>
        <fullName evidence="6">FAD/NAD(P)-binding domain-containing protein</fullName>
    </submittedName>
</protein>
<gene>
    <name evidence="6" type="ORF">CONPUDRAFT_139412</name>
</gene>
<comment type="cofactor">
    <cofactor evidence="1">
        <name>FAD</name>
        <dbReference type="ChEBI" id="CHEBI:57692"/>
    </cofactor>
</comment>
<dbReference type="Proteomes" id="UP000053558">
    <property type="component" value="Unassembled WGS sequence"/>
</dbReference>
<proteinExistence type="predicted"/>
<dbReference type="PANTHER" id="PTHR43004:SF19">
    <property type="entry name" value="BINDING MONOOXYGENASE, PUTATIVE (JCVI)-RELATED"/>
    <property type="match status" value="1"/>
</dbReference>
<evidence type="ECO:0000256" key="3">
    <source>
        <dbReference type="ARBA" id="ARBA00022827"/>
    </source>
</evidence>
<name>A0A5M3MDI0_CONPW</name>
<feature type="domain" description="FAD-binding" evidence="5">
    <location>
        <begin position="8"/>
        <end position="186"/>
    </location>
</feature>
<dbReference type="EMBL" id="JH711585">
    <property type="protein sequence ID" value="EIW76675.1"/>
    <property type="molecule type" value="Genomic_DNA"/>
</dbReference>
<dbReference type="PANTHER" id="PTHR43004">
    <property type="entry name" value="TRK SYSTEM POTASSIUM UPTAKE PROTEIN"/>
    <property type="match status" value="1"/>
</dbReference>
<keyword evidence="3" id="KW-0274">FAD</keyword>
<dbReference type="SUPFAM" id="SSF51905">
    <property type="entry name" value="FAD/NAD(P)-binding domain"/>
    <property type="match status" value="1"/>
</dbReference>
<dbReference type="GO" id="GO:0016709">
    <property type="term" value="F:oxidoreductase activity, acting on paired donors, with incorporation or reduction of molecular oxygen, NAD(P)H as one donor, and incorporation of one atom of oxygen"/>
    <property type="evidence" value="ECO:0007669"/>
    <property type="project" value="UniProtKB-ARBA"/>
</dbReference>